<feature type="domain" description="DUF7962" evidence="1">
    <location>
        <begin position="85"/>
        <end position="199"/>
    </location>
</feature>
<dbReference type="InterPro" id="IPR058268">
    <property type="entry name" value="DUF7962"/>
</dbReference>
<name>A0A1V6QJ18_9EURO</name>
<proteinExistence type="predicted"/>
<reference evidence="3" key="1">
    <citation type="journal article" date="2017" name="Nat. Microbiol.">
        <title>Global analysis of biosynthetic gene clusters reveals vast potential of secondary metabolite production in Penicillium species.</title>
        <authorList>
            <person name="Nielsen J.C."/>
            <person name="Grijseels S."/>
            <person name="Prigent S."/>
            <person name="Ji B."/>
            <person name="Dainat J."/>
            <person name="Nielsen K.F."/>
            <person name="Frisvad J.C."/>
            <person name="Workman M."/>
            <person name="Nielsen J."/>
        </authorList>
    </citation>
    <scope>NUCLEOTIDE SEQUENCE [LARGE SCALE GENOMIC DNA]</scope>
    <source>
        <strain evidence="3">IBT 31811</strain>
    </source>
</reference>
<dbReference type="STRING" id="416450.A0A1V6QJ18"/>
<sequence>MSIQPRILPRPDLARLGVHYRRIPVLSIGRDIYLDSRLILQKLEDLAQDGPHFTPDASPESKILSRLFETLVMDAGLVRYVVIILLASSPALSNSVFLKDRMDLIGDTIPLNEEALMAARPEAINEVKNIIALLETTLLADGREWIMNTKTPSLADIEMSWPLHWVFTTPGCFAENEISSKVFPQVFGWVERLQAMVSAREAQLSRPRELSGEEAAEQIVASAYNESPSQEQNNSSDLQQGQLVELWPTDTGSRHKTLGRLIGLNSKELTVETIGDMSVRVHAPRHGFKVAAYNEK</sequence>
<dbReference type="Gene3D" id="3.40.30.110">
    <property type="match status" value="2"/>
</dbReference>
<dbReference type="InterPro" id="IPR036282">
    <property type="entry name" value="Glutathione-S-Trfase_C_sf"/>
</dbReference>
<protein>
    <recommendedName>
        <fullName evidence="1">DUF7962 domain-containing protein</fullName>
    </recommendedName>
</protein>
<dbReference type="Pfam" id="PF25907">
    <property type="entry name" value="DUF7962"/>
    <property type="match status" value="1"/>
</dbReference>
<dbReference type="Proteomes" id="UP000191672">
    <property type="component" value="Unassembled WGS sequence"/>
</dbReference>
<evidence type="ECO:0000313" key="2">
    <source>
        <dbReference type="EMBL" id="OQD88992.1"/>
    </source>
</evidence>
<dbReference type="EMBL" id="MDYN01000003">
    <property type="protein sequence ID" value="OQD88992.1"/>
    <property type="molecule type" value="Genomic_DNA"/>
</dbReference>
<dbReference type="Gene3D" id="1.20.1050.10">
    <property type="match status" value="1"/>
</dbReference>
<dbReference type="AlphaFoldDB" id="A0A1V6QJ18"/>
<keyword evidence="3" id="KW-1185">Reference proteome</keyword>
<dbReference type="SUPFAM" id="SSF47616">
    <property type="entry name" value="GST C-terminal domain-like"/>
    <property type="match status" value="1"/>
</dbReference>
<evidence type="ECO:0000313" key="3">
    <source>
        <dbReference type="Proteomes" id="UP000191672"/>
    </source>
</evidence>
<accession>A0A1V6QJ18</accession>
<organism evidence="2 3">
    <name type="scientific">Penicillium antarcticum</name>
    <dbReference type="NCBI Taxonomy" id="416450"/>
    <lineage>
        <taxon>Eukaryota</taxon>
        <taxon>Fungi</taxon>
        <taxon>Dikarya</taxon>
        <taxon>Ascomycota</taxon>
        <taxon>Pezizomycotina</taxon>
        <taxon>Eurotiomycetes</taxon>
        <taxon>Eurotiomycetidae</taxon>
        <taxon>Eurotiales</taxon>
        <taxon>Aspergillaceae</taxon>
        <taxon>Penicillium</taxon>
    </lineage>
</organism>
<gene>
    <name evidence="2" type="ORF">PENANT_c003G02538</name>
</gene>
<evidence type="ECO:0000259" key="1">
    <source>
        <dbReference type="Pfam" id="PF25907"/>
    </source>
</evidence>
<comment type="caution">
    <text evidence="2">The sequence shown here is derived from an EMBL/GenBank/DDBJ whole genome shotgun (WGS) entry which is preliminary data.</text>
</comment>